<dbReference type="EMBL" id="JAJAQC010000003">
    <property type="protein sequence ID" value="MDA0563247.1"/>
    <property type="molecule type" value="Genomic_DNA"/>
</dbReference>
<evidence type="ECO:0000256" key="3">
    <source>
        <dbReference type="ARBA" id="ARBA00023163"/>
    </source>
</evidence>
<reference evidence="7" key="1">
    <citation type="submission" date="2021-10" db="EMBL/GenBank/DDBJ databases">
        <title>Streptomonospora sp. nov., isolated from mangrove soil.</title>
        <authorList>
            <person name="Chen X."/>
            <person name="Ge X."/>
            <person name="Liu W."/>
        </authorList>
    </citation>
    <scope>NUCLEOTIDE SEQUENCE</scope>
    <source>
        <strain evidence="7">S1-112</strain>
    </source>
</reference>
<evidence type="ECO:0000313" key="8">
    <source>
        <dbReference type="Proteomes" id="UP001140076"/>
    </source>
</evidence>
<dbReference type="InterPro" id="IPR009057">
    <property type="entry name" value="Homeodomain-like_sf"/>
</dbReference>
<evidence type="ECO:0000256" key="5">
    <source>
        <dbReference type="SAM" id="MobiDB-lite"/>
    </source>
</evidence>
<keyword evidence="1" id="KW-0805">Transcription regulation</keyword>
<dbReference type="RefSeq" id="WP_270070530.1">
    <property type="nucleotide sequence ID" value="NZ_JAJAQC010000003.1"/>
</dbReference>
<dbReference type="InterPro" id="IPR036271">
    <property type="entry name" value="Tet_transcr_reg_TetR-rel_C_sf"/>
</dbReference>
<evidence type="ECO:0000313" key="7">
    <source>
        <dbReference type="EMBL" id="MDA0563247.1"/>
    </source>
</evidence>
<evidence type="ECO:0000256" key="1">
    <source>
        <dbReference type="ARBA" id="ARBA00023015"/>
    </source>
</evidence>
<dbReference type="SUPFAM" id="SSF46689">
    <property type="entry name" value="Homeodomain-like"/>
    <property type="match status" value="1"/>
</dbReference>
<dbReference type="InterPro" id="IPR049445">
    <property type="entry name" value="TetR_SbtR-like_C"/>
</dbReference>
<dbReference type="GO" id="GO:0003700">
    <property type="term" value="F:DNA-binding transcription factor activity"/>
    <property type="evidence" value="ECO:0007669"/>
    <property type="project" value="TreeGrafter"/>
</dbReference>
<evidence type="ECO:0000256" key="2">
    <source>
        <dbReference type="ARBA" id="ARBA00023125"/>
    </source>
</evidence>
<dbReference type="PANTHER" id="PTHR30055:SF234">
    <property type="entry name" value="HTH-TYPE TRANSCRIPTIONAL REGULATOR BETI"/>
    <property type="match status" value="1"/>
</dbReference>
<dbReference type="Pfam" id="PF00440">
    <property type="entry name" value="TetR_N"/>
    <property type="match status" value="1"/>
</dbReference>
<dbReference type="GO" id="GO:0000976">
    <property type="term" value="F:transcription cis-regulatory region binding"/>
    <property type="evidence" value="ECO:0007669"/>
    <property type="project" value="TreeGrafter"/>
</dbReference>
<evidence type="ECO:0000256" key="4">
    <source>
        <dbReference type="PROSITE-ProRule" id="PRU00335"/>
    </source>
</evidence>
<name>A0A9X3SCX8_9ACTN</name>
<keyword evidence="2 4" id="KW-0238">DNA-binding</keyword>
<dbReference type="AlphaFoldDB" id="A0A9X3SCX8"/>
<dbReference type="InterPro" id="IPR050109">
    <property type="entry name" value="HTH-type_TetR-like_transc_reg"/>
</dbReference>
<gene>
    <name evidence="7" type="ORF">LG943_02715</name>
</gene>
<dbReference type="Gene3D" id="1.10.357.10">
    <property type="entry name" value="Tetracycline Repressor, domain 2"/>
    <property type="match status" value="1"/>
</dbReference>
<accession>A0A9X3SCX8</accession>
<protein>
    <submittedName>
        <fullName evidence="7">TetR/AcrR family transcriptional regulator</fullName>
    </submittedName>
</protein>
<sequence>MTPEKPLRADARRNRARILAAAEEVFAEHGDAASTEEVAARAGVAIGTVFRHFPTKRDLLAAIMKDLRARLVDRAQSLAAEGDPATALFDYFGFLVESSARIGTVVSLLAEEGTSVEPGEQVRALTDRFGEFLEAARDAGTVRPGVRLDEVMALLTATVHGAVAGAWSDDLRHRTVARVLDALRAADGPGTRKPRGTESCAGPSELG</sequence>
<keyword evidence="3" id="KW-0804">Transcription</keyword>
<organism evidence="7 8">
    <name type="scientific">Streptomonospora mangrovi</name>
    <dbReference type="NCBI Taxonomy" id="2883123"/>
    <lineage>
        <taxon>Bacteria</taxon>
        <taxon>Bacillati</taxon>
        <taxon>Actinomycetota</taxon>
        <taxon>Actinomycetes</taxon>
        <taxon>Streptosporangiales</taxon>
        <taxon>Nocardiopsidaceae</taxon>
        <taxon>Streptomonospora</taxon>
    </lineage>
</organism>
<keyword evidence="8" id="KW-1185">Reference proteome</keyword>
<proteinExistence type="predicted"/>
<dbReference type="Pfam" id="PF21597">
    <property type="entry name" value="TetR_C_43"/>
    <property type="match status" value="1"/>
</dbReference>
<feature type="region of interest" description="Disordered" evidence="5">
    <location>
        <begin position="186"/>
        <end position="207"/>
    </location>
</feature>
<comment type="caution">
    <text evidence="7">The sequence shown here is derived from an EMBL/GenBank/DDBJ whole genome shotgun (WGS) entry which is preliminary data.</text>
</comment>
<dbReference type="Proteomes" id="UP001140076">
    <property type="component" value="Unassembled WGS sequence"/>
</dbReference>
<evidence type="ECO:0000259" key="6">
    <source>
        <dbReference type="PROSITE" id="PS50977"/>
    </source>
</evidence>
<dbReference type="InterPro" id="IPR001647">
    <property type="entry name" value="HTH_TetR"/>
</dbReference>
<feature type="domain" description="HTH tetR-type" evidence="6">
    <location>
        <begin position="12"/>
        <end position="71"/>
    </location>
</feature>
<feature type="DNA-binding region" description="H-T-H motif" evidence="4">
    <location>
        <begin position="34"/>
        <end position="53"/>
    </location>
</feature>
<dbReference type="PANTHER" id="PTHR30055">
    <property type="entry name" value="HTH-TYPE TRANSCRIPTIONAL REGULATOR RUTR"/>
    <property type="match status" value="1"/>
</dbReference>
<dbReference type="SUPFAM" id="SSF48498">
    <property type="entry name" value="Tetracyclin repressor-like, C-terminal domain"/>
    <property type="match status" value="1"/>
</dbReference>
<dbReference type="PRINTS" id="PR00455">
    <property type="entry name" value="HTHTETR"/>
</dbReference>
<dbReference type="PROSITE" id="PS50977">
    <property type="entry name" value="HTH_TETR_2"/>
    <property type="match status" value="1"/>
</dbReference>